<evidence type="ECO:0000313" key="2">
    <source>
        <dbReference type="Proteomes" id="UP001501721"/>
    </source>
</evidence>
<proteinExistence type="predicted"/>
<name>A0ABN3MI07_9ACTN</name>
<dbReference type="RefSeq" id="WP_346076940.1">
    <property type="nucleotide sequence ID" value="NZ_BAAATL010000032.1"/>
</dbReference>
<organism evidence="1 2">
    <name type="scientific">Streptomyces graminearus</name>
    <dbReference type="NCBI Taxonomy" id="284030"/>
    <lineage>
        <taxon>Bacteria</taxon>
        <taxon>Bacillati</taxon>
        <taxon>Actinomycetota</taxon>
        <taxon>Actinomycetes</taxon>
        <taxon>Kitasatosporales</taxon>
        <taxon>Streptomycetaceae</taxon>
        <taxon>Streptomyces</taxon>
    </lineage>
</organism>
<evidence type="ECO:0000313" key="1">
    <source>
        <dbReference type="EMBL" id="GAA2502435.1"/>
    </source>
</evidence>
<sequence length="135" mass="15039">MFVYHLNDPIDLEADDGDGIVPLSYWLTDDVRPEKAAWVLEAVLALADAAPAVRWDGDMRHLPFVDPNVEETTGEPALIVIQQDSGADSFVISRAPVSWAERQSERWHETRTRDIAPTVFAAPEHDSVDLLTAVF</sequence>
<dbReference type="Proteomes" id="UP001501721">
    <property type="component" value="Unassembled WGS sequence"/>
</dbReference>
<keyword evidence="2" id="KW-1185">Reference proteome</keyword>
<comment type="caution">
    <text evidence="1">The sequence shown here is derived from an EMBL/GenBank/DDBJ whole genome shotgun (WGS) entry which is preliminary data.</text>
</comment>
<reference evidence="1 2" key="1">
    <citation type="journal article" date="2019" name="Int. J. Syst. Evol. Microbiol.">
        <title>The Global Catalogue of Microorganisms (GCM) 10K type strain sequencing project: providing services to taxonomists for standard genome sequencing and annotation.</title>
        <authorList>
            <consortium name="The Broad Institute Genomics Platform"/>
            <consortium name="The Broad Institute Genome Sequencing Center for Infectious Disease"/>
            <person name="Wu L."/>
            <person name="Ma J."/>
        </authorList>
    </citation>
    <scope>NUCLEOTIDE SEQUENCE [LARGE SCALE GENOMIC DNA]</scope>
    <source>
        <strain evidence="1 2">JCM 6923</strain>
    </source>
</reference>
<protein>
    <submittedName>
        <fullName evidence="1">Uncharacterized protein</fullName>
    </submittedName>
</protein>
<dbReference type="EMBL" id="BAAATL010000032">
    <property type="protein sequence ID" value="GAA2502435.1"/>
    <property type="molecule type" value="Genomic_DNA"/>
</dbReference>
<accession>A0ABN3MI07</accession>
<gene>
    <name evidence="1" type="ORF">GCM10010422_59880</name>
</gene>